<gene>
    <name evidence="8" type="ORF">M0R45_029415</name>
</gene>
<organism evidence="8 9">
    <name type="scientific">Rubus argutus</name>
    <name type="common">Southern blackberry</name>
    <dbReference type="NCBI Taxonomy" id="59490"/>
    <lineage>
        <taxon>Eukaryota</taxon>
        <taxon>Viridiplantae</taxon>
        <taxon>Streptophyta</taxon>
        <taxon>Embryophyta</taxon>
        <taxon>Tracheophyta</taxon>
        <taxon>Spermatophyta</taxon>
        <taxon>Magnoliopsida</taxon>
        <taxon>eudicotyledons</taxon>
        <taxon>Gunneridae</taxon>
        <taxon>Pentapetalae</taxon>
        <taxon>rosids</taxon>
        <taxon>fabids</taxon>
        <taxon>Rosales</taxon>
        <taxon>Rosaceae</taxon>
        <taxon>Rosoideae</taxon>
        <taxon>Rosoideae incertae sedis</taxon>
        <taxon>Rubus</taxon>
    </lineage>
</organism>
<name>A0AAW1W8X7_RUBAR</name>
<evidence type="ECO:0000256" key="6">
    <source>
        <dbReference type="ARBA" id="ARBA00023136"/>
    </source>
</evidence>
<comment type="caution">
    <text evidence="8">The sequence shown here is derived from an EMBL/GenBank/DDBJ whole genome shotgun (WGS) entry which is preliminary data.</text>
</comment>
<comment type="similarity">
    <text evidence="2">Belongs to the MLO family.</text>
</comment>
<keyword evidence="9" id="KW-1185">Reference proteome</keyword>
<evidence type="ECO:0000256" key="3">
    <source>
        <dbReference type="ARBA" id="ARBA00022692"/>
    </source>
</evidence>
<keyword evidence="6" id="KW-0472">Membrane</keyword>
<accession>A0AAW1W8X7</accession>
<evidence type="ECO:0000256" key="7">
    <source>
        <dbReference type="ARBA" id="ARBA00023265"/>
    </source>
</evidence>
<dbReference type="GO" id="GO:0006952">
    <property type="term" value="P:defense response"/>
    <property type="evidence" value="ECO:0007669"/>
    <property type="project" value="UniProtKB-KW"/>
</dbReference>
<proteinExistence type="inferred from homology"/>
<evidence type="ECO:0000256" key="4">
    <source>
        <dbReference type="ARBA" id="ARBA00022821"/>
    </source>
</evidence>
<evidence type="ECO:0000256" key="5">
    <source>
        <dbReference type="ARBA" id="ARBA00022989"/>
    </source>
</evidence>
<keyword evidence="4" id="KW-0611">Plant defense</keyword>
<reference evidence="8 9" key="1">
    <citation type="journal article" date="2023" name="G3 (Bethesda)">
        <title>A chromosome-length genome assembly and annotation of blackberry (Rubus argutus, cv. 'Hillquist').</title>
        <authorList>
            <person name="Bruna T."/>
            <person name="Aryal R."/>
            <person name="Dudchenko O."/>
            <person name="Sargent D.J."/>
            <person name="Mead D."/>
            <person name="Buti M."/>
            <person name="Cavallini A."/>
            <person name="Hytonen T."/>
            <person name="Andres J."/>
            <person name="Pham M."/>
            <person name="Weisz D."/>
            <person name="Mascagni F."/>
            <person name="Usai G."/>
            <person name="Natali L."/>
            <person name="Bassil N."/>
            <person name="Fernandez G.E."/>
            <person name="Lomsadze A."/>
            <person name="Armour M."/>
            <person name="Olukolu B."/>
            <person name="Poorten T."/>
            <person name="Britton C."/>
            <person name="Davik J."/>
            <person name="Ashrafi H."/>
            <person name="Aiden E.L."/>
            <person name="Borodovsky M."/>
            <person name="Worthington M."/>
        </authorList>
    </citation>
    <scope>NUCLEOTIDE SEQUENCE [LARGE SCALE GENOMIC DNA]</scope>
    <source>
        <strain evidence="8">PI 553951</strain>
    </source>
</reference>
<dbReference type="Pfam" id="PF03094">
    <property type="entry name" value="Mlo"/>
    <property type="match status" value="1"/>
</dbReference>
<evidence type="ECO:0000313" key="9">
    <source>
        <dbReference type="Proteomes" id="UP001457282"/>
    </source>
</evidence>
<protein>
    <submittedName>
        <fullName evidence="8">Uncharacterized protein</fullName>
    </submittedName>
</protein>
<keyword evidence="7" id="KW-0568">Pathogenesis-related protein</keyword>
<keyword evidence="5" id="KW-1133">Transmembrane helix</keyword>
<dbReference type="InterPro" id="IPR004326">
    <property type="entry name" value="Mlo"/>
</dbReference>
<dbReference type="EMBL" id="JBEDUW010000006">
    <property type="protein sequence ID" value="KAK9920877.1"/>
    <property type="molecule type" value="Genomic_DNA"/>
</dbReference>
<evidence type="ECO:0000313" key="8">
    <source>
        <dbReference type="EMBL" id="KAK9920877.1"/>
    </source>
</evidence>
<comment type="subcellular location">
    <subcellularLocation>
        <location evidence="1">Membrane</location>
        <topology evidence="1">Multi-pass membrane protein</topology>
    </subcellularLocation>
</comment>
<sequence length="67" mass="7693">MMSYITGAKMSAGKLGRKKTRTMEYQVANDPNRFRLTRQTTFGRRHMNSCTETSIPSMDEMLCQAIL</sequence>
<evidence type="ECO:0000256" key="2">
    <source>
        <dbReference type="ARBA" id="ARBA00006574"/>
    </source>
</evidence>
<dbReference type="GO" id="GO:0016020">
    <property type="term" value="C:membrane"/>
    <property type="evidence" value="ECO:0007669"/>
    <property type="project" value="UniProtKB-SubCell"/>
</dbReference>
<keyword evidence="3" id="KW-0812">Transmembrane</keyword>
<evidence type="ECO:0000256" key="1">
    <source>
        <dbReference type="ARBA" id="ARBA00004141"/>
    </source>
</evidence>
<dbReference type="AlphaFoldDB" id="A0AAW1W8X7"/>
<dbReference type="Proteomes" id="UP001457282">
    <property type="component" value="Unassembled WGS sequence"/>
</dbReference>